<dbReference type="InterPro" id="IPR027470">
    <property type="entry name" value="Cation_efflux_CTD"/>
</dbReference>
<dbReference type="InterPro" id="IPR027469">
    <property type="entry name" value="Cation_efflux_TMD_sf"/>
</dbReference>
<keyword evidence="4 7" id="KW-0812">Transmembrane</keyword>
<evidence type="ECO:0000256" key="1">
    <source>
        <dbReference type="ARBA" id="ARBA00004141"/>
    </source>
</evidence>
<accession>N6UTR5</accession>
<feature type="transmembrane region" description="Helical" evidence="7">
    <location>
        <begin position="152"/>
        <end position="170"/>
    </location>
</feature>
<keyword evidence="11" id="KW-1185">Reference proteome</keyword>
<dbReference type="InterPro" id="IPR058533">
    <property type="entry name" value="Cation_efflux_TM"/>
</dbReference>
<dbReference type="FunFam" id="1.20.1510.10:FF:000006">
    <property type="entry name" value="Divalent cation efflux transporter"/>
    <property type="match status" value="1"/>
</dbReference>
<dbReference type="Gene3D" id="1.20.1510.10">
    <property type="entry name" value="Cation efflux protein transmembrane domain"/>
    <property type="match status" value="1"/>
</dbReference>
<keyword evidence="5 7" id="KW-1133">Transmembrane helix</keyword>
<feature type="domain" description="Cation efflux protein cytoplasmic" evidence="9">
    <location>
        <begin position="205"/>
        <end position="280"/>
    </location>
</feature>
<sequence length="284" mass="32087">MREEEKPLFISIIGNFLLSILKIIIGYYFNSIAIISDGIHSLSDIVTSIISLFGVKIAIKPPDEDHHYGHARFEPLISFIIGLALLFTSYEIFKCSLERIMNVTQLEVNYIMISVIIISIIAKELMARYSIYVGKKLGNQILIADAYHHRSDVYSSLAVLIGLLLEKIGFYYGDGLAGIVVSFMIAKMATNLCLENIDYLTGKSPNNEILEKIKNEALKVEKVLGVHDLKAQYVGKWLYVELHVEVPSNISAKELHDIEVEVKKRLESLEEVEKAYVHVDLVEK</sequence>
<dbReference type="GO" id="GO:0008324">
    <property type="term" value="F:monoatomic cation transmembrane transporter activity"/>
    <property type="evidence" value="ECO:0007669"/>
    <property type="project" value="InterPro"/>
</dbReference>
<reference evidence="10 11" key="1">
    <citation type="journal article" date="2013" name="Genome Announc.">
        <title>Draft Genome Sequence of a Highly Flagellated, Fast-Swimming Archaeon, Methanocaldococcus villosus Strain KIN24-T80 (DSM 22612).</title>
        <authorList>
            <person name="Thennarasu S."/>
            <person name="Polireddy D."/>
            <person name="Antony A."/>
            <person name="Yada M.R."/>
            <person name="Algarawi S."/>
            <person name="Sivakumar N."/>
        </authorList>
    </citation>
    <scope>NUCLEOTIDE SEQUENCE [LARGE SCALE GENOMIC DNA]</scope>
    <source>
        <strain evidence="10 11">KIN24-T80</strain>
    </source>
</reference>
<proteinExistence type="inferred from homology"/>
<protein>
    <submittedName>
        <fullName evidence="10">Cation diffusion facilitator family transporter</fullName>
    </submittedName>
</protein>
<evidence type="ECO:0000313" key="10">
    <source>
        <dbReference type="EMBL" id="ENN95734.1"/>
    </source>
</evidence>
<dbReference type="STRING" id="1069083.GCA_000371805_00286"/>
<evidence type="ECO:0000256" key="4">
    <source>
        <dbReference type="ARBA" id="ARBA00022692"/>
    </source>
</evidence>
<comment type="similarity">
    <text evidence="2">Belongs to the cation diffusion facilitator (CDF) transporter (TC 2.A.4) family.</text>
</comment>
<dbReference type="NCBIfam" id="TIGR01297">
    <property type="entry name" value="CDF"/>
    <property type="match status" value="1"/>
</dbReference>
<organism evidence="10 11">
    <name type="scientific">Methanocaldococcus villosus KIN24-T80</name>
    <dbReference type="NCBI Taxonomy" id="1069083"/>
    <lineage>
        <taxon>Archaea</taxon>
        <taxon>Methanobacteriati</taxon>
        <taxon>Methanobacteriota</taxon>
        <taxon>Methanomada group</taxon>
        <taxon>Methanococci</taxon>
        <taxon>Methanococcales</taxon>
        <taxon>Methanocaldococcaceae</taxon>
        <taxon>Methanocaldococcus</taxon>
    </lineage>
</organism>
<dbReference type="GO" id="GO:0016020">
    <property type="term" value="C:membrane"/>
    <property type="evidence" value="ECO:0007669"/>
    <property type="project" value="UniProtKB-SubCell"/>
</dbReference>
<feature type="transmembrane region" description="Helical" evidence="7">
    <location>
        <begin position="71"/>
        <end position="90"/>
    </location>
</feature>
<dbReference type="Pfam" id="PF16916">
    <property type="entry name" value="ZT_dimer"/>
    <property type="match status" value="1"/>
</dbReference>
<dbReference type="SUPFAM" id="SSF160240">
    <property type="entry name" value="Cation efflux protein cytoplasmic domain-like"/>
    <property type="match status" value="1"/>
</dbReference>
<evidence type="ECO:0000313" key="11">
    <source>
        <dbReference type="Proteomes" id="UP000053695"/>
    </source>
</evidence>
<dbReference type="SUPFAM" id="SSF161111">
    <property type="entry name" value="Cation efflux protein transmembrane domain-like"/>
    <property type="match status" value="1"/>
</dbReference>
<comment type="subcellular location">
    <subcellularLocation>
        <location evidence="1">Membrane</location>
        <topology evidence="1">Multi-pass membrane protein</topology>
    </subcellularLocation>
</comment>
<comment type="caution">
    <text evidence="10">The sequence shown here is derived from an EMBL/GenBank/DDBJ whole genome shotgun (WGS) entry which is preliminary data.</text>
</comment>
<dbReference type="Gene3D" id="3.30.70.1350">
    <property type="entry name" value="Cation efflux protein, cytoplasmic domain"/>
    <property type="match status" value="1"/>
</dbReference>
<dbReference type="PANTHER" id="PTHR43840:SF15">
    <property type="entry name" value="MITOCHONDRIAL METAL TRANSPORTER 1-RELATED"/>
    <property type="match status" value="1"/>
</dbReference>
<feature type="transmembrane region" description="Helical" evidence="7">
    <location>
        <begin position="7"/>
        <end position="29"/>
    </location>
</feature>
<dbReference type="RefSeq" id="WP_004593355.1">
    <property type="nucleotide sequence ID" value="NZ_APMM01000050.1"/>
</dbReference>
<evidence type="ECO:0000256" key="3">
    <source>
        <dbReference type="ARBA" id="ARBA00022448"/>
    </source>
</evidence>
<feature type="domain" description="Cation efflux protein transmembrane" evidence="8">
    <location>
        <begin position="8"/>
        <end position="200"/>
    </location>
</feature>
<dbReference type="InterPro" id="IPR050291">
    <property type="entry name" value="CDF_Transporter"/>
</dbReference>
<evidence type="ECO:0000256" key="7">
    <source>
        <dbReference type="SAM" id="Phobius"/>
    </source>
</evidence>
<feature type="transmembrane region" description="Helical" evidence="7">
    <location>
        <begin position="110"/>
        <end position="131"/>
    </location>
</feature>
<keyword evidence="3" id="KW-0813">Transport</keyword>
<dbReference type="PATRIC" id="fig|1069083.5.peg.1220"/>
<evidence type="ECO:0000256" key="5">
    <source>
        <dbReference type="ARBA" id="ARBA00022989"/>
    </source>
</evidence>
<dbReference type="InterPro" id="IPR002524">
    <property type="entry name" value="Cation_efflux"/>
</dbReference>
<evidence type="ECO:0000259" key="9">
    <source>
        <dbReference type="Pfam" id="PF16916"/>
    </source>
</evidence>
<feature type="transmembrane region" description="Helical" evidence="7">
    <location>
        <begin position="41"/>
        <end position="59"/>
    </location>
</feature>
<evidence type="ECO:0000259" key="8">
    <source>
        <dbReference type="Pfam" id="PF01545"/>
    </source>
</evidence>
<dbReference type="AlphaFoldDB" id="N6UTR5"/>
<dbReference type="PANTHER" id="PTHR43840">
    <property type="entry name" value="MITOCHONDRIAL METAL TRANSPORTER 1-RELATED"/>
    <property type="match status" value="1"/>
</dbReference>
<evidence type="ECO:0000256" key="6">
    <source>
        <dbReference type="ARBA" id="ARBA00023136"/>
    </source>
</evidence>
<dbReference type="InterPro" id="IPR036837">
    <property type="entry name" value="Cation_efflux_CTD_sf"/>
</dbReference>
<name>N6UTR5_9EURY</name>
<dbReference type="Proteomes" id="UP000053695">
    <property type="component" value="Unassembled WGS sequence"/>
</dbReference>
<dbReference type="OrthoDB" id="8907at2157"/>
<keyword evidence="6 7" id="KW-0472">Membrane</keyword>
<dbReference type="EMBL" id="APMM01000050">
    <property type="protein sequence ID" value="ENN95734.1"/>
    <property type="molecule type" value="Genomic_DNA"/>
</dbReference>
<dbReference type="Pfam" id="PF01545">
    <property type="entry name" value="Cation_efflux"/>
    <property type="match status" value="1"/>
</dbReference>
<evidence type="ECO:0000256" key="2">
    <source>
        <dbReference type="ARBA" id="ARBA00008114"/>
    </source>
</evidence>
<gene>
    <name evidence="10" type="ORF">J422_06264</name>
</gene>